<dbReference type="Pfam" id="PF08282">
    <property type="entry name" value="Hydrolase_3"/>
    <property type="match status" value="1"/>
</dbReference>
<evidence type="ECO:0000313" key="2">
    <source>
        <dbReference type="Proteomes" id="UP000078148"/>
    </source>
</evidence>
<dbReference type="SUPFAM" id="SSF56784">
    <property type="entry name" value="HAD-like"/>
    <property type="match status" value="1"/>
</dbReference>
<keyword evidence="2" id="KW-1185">Reference proteome</keyword>
<dbReference type="NCBIfam" id="TIGR00099">
    <property type="entry name" value="Cof-subfamily"/>
    <property type="match status" value="1"/>
</dbReference>
<evidence type="ECO:0000313" key="1">
    <source>
        <dbReference type="EMBL" id="ANF96991.1"/>
    </source>
</evidence>
<dbReference type="PANTHER" id="PTHR10000">
    <property type="entry name" value="PHOSPHOSERINE PHOSPHATASE"/>
    <property type="match status" value="1"/>
</dbReference>
<dbReference type="Proteomes" id="UP000078148">
    <property type="component" value="Chromosome"/>
</dbReference>
<dbReference type="RefSeq" id="WP_060535102.1">
    <property type="nucleotide sequence ID" value="NZ_CP013023.1"/>
</dbReference>
<dbReference type="PANTHER" id="PTHR10000:SF25">
    <property type="entry name" value="PHOSPHATASE YKRA-RELATED"/>
    <property type="match status" value="1"/>
</dbReference>
<gene>
    <name evidence="1" type="ORF">AR543_13910</name>
</gene>
<dbReference type="Gene3D" id="3.30.1240.10">
    <property type="match status" value="1"/>
</dbReference>
<dbReference type="SFLD" id="SFLDS00003">
    <property type="entry name" value="Haloacid_Dehalogenase"/>
    <property type="match status" value="1"/>
</dbReference>
<name>A0A172ZH75_9BACL</name>
<protein>
    <submittedName>
        <fullName evidence="1">Hydrolase</fullName>
    </submittedName>
</protein>
<dbReference type="EMBL" id="CP013023">
    <property type="protein sequence ID" value="ANF96991.1"/>
    <property type="molecule type" value="Genomic_DNA"/>
</dbReference>
<dbReference type="OrthoDB" id="9810101at2"/>
<organism evidence="1 2">
    <name type="scientific">Paenibacillus bovis</name>
    <dbReference type="NCBI Taxonomy" id="1616788"/>
    <lineage>
        <taxon>Bacteria</taxon>
        <taxon>Bacillati</taxon>
        <taxon>Bacillota</taxon>
        <taxon>Bacilli</taxon>
        <taxon>Bacillales</taxon>
        <taxon>Paenibacillaceae</taxon>
        <taxon>Paenibacillus</taxon>
    </lineage>
</organism>
<accession>A0A172ZH75</accession>
<dbReference type="Gene3D" id="3.40.50.1000">
    <property type="entry name" value="HAD superfamily/HAD-like"/>
    <property type="match status" value="1"/>
</dbReference>
<dbReference type="STRING" id="1616788.AR543_13910"/>
<sequence length="286" mass="31942">MNNTDRKIVFIDIDGTLVDDNGHVPESAALACRQARENNHLLFLCTGRSKAEIYDSIWDIGFDGLIGAGGGYVEIENEVLYHKKVQPEDVRHMVDFFDRHGIQFYLESNAALYASAGLRPQLEQLIYGDVQNDPAARQRMEQMPHPFIAGLTYGESNLYKDDVNKVCFLDSPLPFEQIREEFEGKFEVIQCTVPMFGPNSGELMIPGIHKAIAIADLLDHLQLSREQTIAIGDGMNDAEMLEYCAIGIAMGNARPGLLEIADDITDTLEQDGLYKSFVKYGLTDCK</sequence>
<dbReference type="GO" id="GO:0000287">
    <property type="term" value="F:magnesium ion binding"/>
    <property type="evidence" value="ECO:0007669"/>
    <property type="project" value="TreeGrafter"/>
</dbReference>
<dbReference type="SFLD" id="SFLDG01140">
    <property type="entry name" value="C2.B:_Phosphomannomutase_and_P"/>
    <property type="match status" value="1"/>
</dbReference>
<dbReference type="GO" id="GO:0005829">
    <property type="term" value="C:cytosol"/>
    <property type="evidence" value="ECO:0007669"/>
    <property type="project" value="TreeGrafter"/>
</dbReference>
<dbReference type="InterPro" id="IPR023214">
    <property type="entry name" value="HAD_sf"/>
</dbReference>
<dbReference type="AlphaFoldDB" id="A0A172ZH75"/>
<proteinExistence type="predicted"/>
<keyword evidence="1" id="KW-0378">Hydrolase</keyword>
<reference evidence="2" key="1">
    <citation type="submission" date="2015-10" db="EMBL/GenBank/DDBJ databases">
        <title>Genome of Paenibacillus bovis sp. nov.</title>
        <authorList>
            <person name="Wu Z."/>
            <person name="Gao C."/>
            <person name="Liu Z."/>
            <person name="Zheng H."/>
        </authorList>
    </citation>
    <scope>NUCLEOTIDE SEQUENCE [LARGE SCALE GENOMIC DNA]</scope>
    <source>
        <strain evidence="2">BD3526</strain>
    </source>
</reference>
<dbReference type="InterPro" id="IPR000150">
    <property type="entry name" value="Cof"/>
</dbReference>
<reference evidence="1 2" key="2">
    <citation type="journal article" date="2016" name="Int. J. Syst. Evol. Microbiol.">
        <title>Paenibacillus bovis sp. nov., isolated from raw yak (Bos grunniens) milk.</title>
        <authorList>
            <person name="Gao C."/>
            <person name="Han J."/>
            <person name="Liu Z."/>
            <person name="Xu X."/>
            <person name="Hang F."/>
            <person name="Wu Z."/>
        </authorList>
    </citation>
    <scope>NUCLEOTIDE SEQUENCE [LARGE SCALE GENOMIC DNA]</scope>
    <source>
        <strain evidence="1 2">BD3526</strain>
    </source>
</reference>
<dbReference type="GO" id="GO:0016791">
    <property type="term" value="F:phosphatase activity"/>
    <property type="evidence" value="ECO:0007669"/>
    <property type="project" value="UniProtKB-ARBA"/>
</dbReference>
<dbReference type="InterPro" id="IPR036412">
    <property type="entry name" value="HAD-like_sf"/>
</dbReference>
<dbReference type="KEGG" id="pbv:AR543_13910"/>